<dbReference type="Proteomes" id="UP000789508">
    <property type="component" value="Unassembled WGS sequence"/>
</dbReference>
<feature type="non-terminal residue" evidence="1">
    <location>
        <position position="75"/>
    </location>
</feature>
<protein>
    <submittedName>
        <fullName evidence="1">12515_t:CDS:1</fullName>
    </submittedName>
</protein>
<accession>A0A9N9C356</accession>
<dbReference type="EMBL" id="CAJVPS010003296">
    <property type="protein sequence ID" value="CAG8586187.1"/>
    <property type="molecule type" value="Genomic_DNA"/>
</dbReference>
<comment type="caution">
    <text evidence="1">The sequence shown here is derived from an EMBL/GenBank/DDBJ whole genome shotgun (WGS) entry which is preliminary data.</text>
</comment>
<evidence type="ECO:0000313" key="1">
    <source>
        <dbReference type="EMBL" id="CAG8586187.1"/>
    </source>
</evidence>
<gene>
    <name evidence="1" type="ORF">ALEPTO_LOCUS7496</name>
</gene>
<dbReference type="AlphaFoldDB" id="A0A9N9C356"/>
<proteinExistence type="predicted"/>
<name>A0A9N9C356_9GLOM</name>
<evidence type="ECO:0000313" key="2">
    <source>
        <dbReference type="Proteomes" id="UP000789508"/>
    </source>
</evidence>
<keyword evidence="2" id="KW-1185">Reference proteome</keyword>
<sequence length="75" mass="8390">SKGIPRAGEYETPKKRIGTDIKNKKAIINSSRINSGIVSHKYVKTLLNTGHTTTNKIFSRIHQKTDDEIIKSPTI</sequence>
<organism evidence="1 2">
    <name type="scientific">Ambispora leptoticha</name>
    <dbReference type="NCBI Taxonomy" id="144679"/>
    <lineage>
        <taxon>Eukaryota</taxon>
        <taxon>Fungi</taxon>
        <taxon>Fungi incertae sedis</taxon>
        <taxon>Mucoromycota</taxon>
        <taxon>Glomeromycotina</taxon>
        <taxon>Glomeromycetes</taxon>
        <taxon>Archaeosporales</taxon>
        <taxon>Ambisporaceae</taxon>
        <taxon>Ambispora</taxon>
    </lineage>
</organism>
<reference evidence="1" key="1">
    <citation type="submission" date="2021-06" db="EMBL/GenBank/DDBJ databases">
        <authorList>
            <person name="Kallberg Y."/>
            <person name="Tangrot J."/>
            <person name="Rosling A."/>
        </authorList>
    </citation>
    <scope>NUCLEOTIDE SEQUENCE</scope>
    <source>
        <strain evidence="1">FL130A</strain>
    </source>
</reference>